<keyword evidence="3 5" id="KW-0378">Hydrolase</keyword>
<evidence type="ECO:0000259" key="7">
    <source>
        <dbReference type="Pfam" id="PF00251"/>
    </source>
</evidence>
<dbReference type="GO" id="GO:0005737">
    <property type="term" value="C:cytoplasm"/>
    <property type="evidence" value="ECO:0007669"/>
    <property type="project" value="TreeGrafter"/>
</dbReference>
<evidence type="ECO:0000256" key="2">
    <source>
        <dbReference type="ARBA" id="ARBA00022729"/>
    </source>
</evidence>
<comment type="caution">
    <text evidence="9">The sequence shown here is derived from an EMBL/GenBank/DDBJ whole genome shotgun (WGS) entry which is preliminary data.</text>
</comment>
<dbReference type="STRING" id="656916.A0A2G7G4Y0"/>
<keyword evidence="2 6" id="KW-0732">Signal</keyword>
<feature type="chain" id="PRO_5013889688" evidence="6">
    <location>
        <begin position="24"/>
        <end position="516"/>
    </location>
</feature>
<dbReference type="GO" id="GO:0051670">
    <property type="term" value="F:inulinase activity"/>
    <property type="evidence" value="ECO:0007669"/>
    <property type="project" value="UniProtKB-ARBA"/>
</dbReference>
<dbReference type="Gene3D" id="2.60.120.560">
    <property type="entry name" value="Exo-inulinase, domain 1"/>
    <property type="match status" value="1"/>
</dbReference>
<name>A0A2G7G4Y0_9EURO</name>
<evidence type="ECO:0000313" key="9">
    <source>
        <dbReference type="EMBL" id="PIG87873.1"/>
    </source>
</evidence>
<evidence type="ECO:0000256" key="6">
    <source>
        <dbReference type="SAM" id="SignalP"/>
    </source>
</evidence>
<reference evidence="9 10" key="1">
    <citation type="submission" date="2017-05" db="EMBL/GenBank/DDBJ databases">
        <title>Genome sequence for an aflatoxigenic pathogen of Argentinian peanut, Aspergillus arachidicola.</title>
        <authorList>
            <person name="Moore G."/>
            <person name="Beltz S.B."/>
            <person name="Mack B.M."/>
        </authorList>
    </citation>
    <scope>NUCLEOTIDE SEQUENCE [LARGE SCALE GENOMIC DNA]</scope>
    <source>
        <strain evidence="9 10">CBS 117610</strain>
    </source>
</reference>
<dbReference type="InterPro" id="IPR013189">
    <property type="entry name" value="Glyco_hydro_32_C"/>
</dbReference>
<dbReference type="CDD" id="cd18622">
    <property type="entry name" value="GH32_Inu-like"/>
    <property type="match status" value="1"/>
</dbReference>
<evidence type="ECO:0000256" key="4">
    <source>
        <dbReference type="ARBA" id="ARBA00023295"/>
    </source>
</evidence>
<dbReference type="SMART" id="SM00640">
    <property type="entry name" value="Glyco_32"/>
    <property type="match status" value="1"/>
</dbReference>
<feature type="domain" description="Glycosyl hydrolase family 32 N-terminal" evidence="7">
    <location>
        <begin position="33"/>
        <end position="356"/>
    </location>
</feature>
<dbReference type="FunFam" id="2.60.120.560:FF:000003">
    <property type="entry name" value="Extracellular exo-inulinase inuE"/>
    <property type="match status" value="1"/>
</dbReference>
<dbReference type="GO" id="GO:0004575">
    <property type="term" value="F:sucrose alpha-glucosidase activity"/>
    <property type="evidence" value="ECO:0007669"/>
    <property type="project" value="TreeGrafter"/>
</dbReference>
<dbReference type="BRENDA" id="3.2.1.7">
    <property type="organism ID" value="16776"/>
</dbReference>
<dbReference type="Proteomes" id="UP000231358">
    <property type="component" value="Unassembled WGS sequence"/>
</dbReference>
<dbReference type="GO" id="GO:0005987">
    <property type="term" value="P:sucrose catabolic process"/>
    <property type="evidence" value="ECO:0007669"/>
    <property type="project" value="TreeGrafter"/>
</dbReference>
<protein>
    <submittedName>
        <fullName evidence="9">Inulinase</fullName>
    </submittedName>
</protein>
<accession>A0A2G7G4Y0</accession>
<evidence type="ECO:0000256" key="1">
    <source>
        <dbReference type="ARBA" id="ARBA00009902"/>
    </source>
</evidence>
<evidence type="ECO:0000256" key="5">
    <source>
        <dbReference type="RuleBase" id="RU362110"/>
    </source>
</evidence>
<organism evidence="9 10">
    <name type="scientific">Aspergillus arachidicola</name>
    <dbReference type="NCBI Taxonomy" id="656916"/>
    <lineage>
        <taxon>Eukaryota</taxon>
        <taxon>Fungi</taxon>
        <taxon>Dikarya</taxon>
        <taxon>Ascomycota</taxon>
        <taxon>Pezizomycotina</taxon>
        <taxon>Eurotiomycetes</taxon>
        <taxon>Eurotiomycetidae</taxon>
        <taxon>Eurotiales</taxon>
        <taxon>Aspergillaceae</taxon>
        <taxon>Aspergillus</taxon>
        <taxon>Aspergillus subgen. Circumdati</taxon>
    </lineage>
</organism>
<keyword evidence="10" id="KW-1185">Reference proteome</keyword>
<dbReference type="InterPro" id="IPR001362">
    <property type="entry name" value="Glyco_hydro_32"/>
</dbReference>
<comment type="similarity">
    <text evidence="1 5">Belongs to the glycosyl hydrolase 32 family.</text>
</comment>
<evidence type="ECO:0000313" key="10">
    <source>
        <dbReference type="Proteomes" id="UP000231358"/>
    </source>
</evidence>
<dbReference type="InterPro" id="IPR023296">
    <property type="entry name" value="Glyco_hydro_beta-prop_sf"/>
</dbReference>
<dbReference type="AlphaFoldDB" id="A0A2G7G4Y0"/>
<feature type="domain" description="Glycosyl hydrolase family 32 C-terminal" evidence="8">
    <location>
        <begin position="369"/>
        <end position="511"/>
    </location>
</feature>
<dbReference type="Pfam" id="PF08244">
    <property type="entry name" value="Glyco_hydro_32C"/>
    <property type="match status" value="1"/>
</dbReference>
<dbReference type="SUPFAM" id="SSF49899">
    <property type="entry name" value="Concanavalin A-like lectins/glucanases"/>
    <property type="match status" value="1"/>
</dbReference>
<sequence length="516" mass="55488">MSLLNSASMIGLLCLTSALVCQAQSNDYRPVYHFTPDENWMNEPNGLIKIGSTWHLFYQHNPTANVWGNLNWGHATSTDLLHWTHQALAITSENGVEAFTGTAYYDIDNTSGLGTSANPPYLAWFTGYTVANQSQDQRLAFSVDNGATWTKFQGNPIISTTQEAPHDITGGLESRDPKVFFHSPSGKWVMVLAHGGQDKMTFWTSTDTKQWTWQSDLESSSISGMSSAITGWEVPDMFQLPIAGTGESTWVLIMTPAQGSPAGGNGVLALTGSFDGATFTADPVRNETMWLDYGRDFDGALSWVNVPSSDGRRIIAAVMNSYGSNPPTTTWKGMLSFPRTLSLKTIGNEQYFVQQPIAELDSVGSTVLQIQNQTIAPGQTLLSSVYGTALDIRIAFRPAVSSILSLAVRKGASEQTVIKYTQSTSTLSVDRTASGDISYDPAAGGVHDAKVQVEDTGIVHIRALIDTCSVEVFGGQGEAVISDLIFPSDSSDGLALDVAGGNVAIESVEVRKISLA</sequence>
<feature type="signal peptide" evidence="6">
    <location>
        <begin position="1"/>
        <end position="23"/>
    </location>
</feature>
<keyword evidence="4 5" id="KW-0326">Glycosidase</keyword>
<dbReference type="Pfam" id="PF00251">
    <property type="entry name" value="Glyco_hydro_32N"/>
    <property type="match status" value="1"/>
</dbReference>
<dbReference type="InterPro" id="IPR013320">
    <property type="entry name" value="ConA-like_dom_sf"/>
</dbReference>
<evidence type="ECO:0000259" key="8">
    <source>
        <dbReference type="Pfam" id="PF08244"/>
    </source>
</evidence>
<proteinExistence type="inferred from homology"/>
<gene>
    <name evidence="9" type="ORF">AARAC_000847</name>
</gene>
<dbReference type="Gene3D" id="2.115.10.20">
    <property type="entry name" value="Glycosyl hydrolase domain, family 43"/>
    <property type="match status" value="1"/>
</dbReference>
<evidence type="ECO:0000256" key="3">
    <source>
        <dbReference type="ARBA" id="ARBA00022801"/>
    </source>
</evidence>
<dbReference type="InterPro" id="IPR013148">
    <property type="entry name" value="Glyco_hydro_32_N"/>
</dbReference>
<dbReference type="PANTHER" id="PTHR42800:SF1">
    <property type="entry name" value="EXOINULINASE INUD (AFU_ORTHOLOGUE AFUA_5G00480)"/>
    <property type="match status" value="1"/>
</dbReference>
<dbReference type="PANTHER" id="PTHR42800">
    <property type="entry name" value="EXOINULINASE INUD (AFU_ORTHOLOGUE AFUA_5G00480)"/>
    <property type="match status" value="1"/>
</dbReference>
<dbReference type="SUPFAM" id="SSF75005">
    <property type="entry name" value="Arabinanase/levansucrase/invertase"/>
    <property type="match status" value="1"/>
</dbReference>
<dbReference type="EMBL" id="NEXV01000122">
    <property type="protein sequence ID" value="PIG87873.1"/>
    <property type="molecule type" value="Genomic_DNA"/>
</dbReference>